<proteinExistence type="predicted"/>
<reference evidence="1" key="1">
    <citation type="submission" date="2021-06" db="EMBL/GenBank/DDBJ databases">
        <authorList>
            <person name="Kallberg Y."/>
            <person name="Tangrot J."/>
            <person name="Rosling A."/>
        </authorList>
    </citation>
    <scope>NUCLEOTIDE SEQUENCE</scope>
    <source>
        <strain evidence="1">IA702</strain>
    </source>
</reference>
<keyword evidence="2" id="KW-1185">Reference proteome</keyword>
<gene>
    <name evidence="1" type="ORF">POCULU_LOCUS11043</name>
</gene>
<dbReference type="AlphaFoldDB" id="A0A9N9HDP9"/>
<organism evidence="1 2">
    <name type="scientific">Paraglomus occultum</name>
    <dbReference type="NCBI Taxonomy" id="144539"/>
    <lineage>
        <taxon>Eukaryota</taxon>
        <taxon>Fungi</taxon>
        <taxon>Fungi incertae sedis</taxon>
        <taxon>Mucoromycota</taxon>
        <taxon>Glomeromycotina</taxon>
        <taxon>Glomeromycetes</taxon>
        <taxon>Paraglomerales</taxon>
        <taxon>Paraglomeraceae</taxon>
        <taxon>Paraglomus</taxon>
    </lineage>
</organism>
<comment type="caution">
    <text evidence="1">The sequence shown here is derived from an EMBL/GenBank/DDBJ whole genome shotgun (WGS) entry which is preliminary data.</text>
</comment>
<accession>A0A9N9HDP9</accession>
<dbReference type="EMBL" id="CAJVPJ010006955">
    <property type="protein sequence ID" value="CAG8672375.1"/>
    <property type="molecule type" value="Genomic_DNA"/>
</dbReference>
<protein>
    <submittedName>
        <fullName evidence="1">9589_t:CDS:1</fullName>
    </submittedName>
</protein>
<sequence>GALADLDTALEINLTTALIAVGFTNRRRTRRKQGYRTRASRGESEKYRLLKEFDETLADLDKNFETEPDIEE</sequence>
<dbReference type="Proteomes" id="UP000789572">
    <property type="component" value="Unassembled WGS sequence"/>
</dbReference>
<evidence type="ECO:0000313" key="1">
    <source>
        <dbReference type="EMBL" id="CAG8672375.1"/>
    </source>
</evidence>
<evidence type="ECO:0000313" key="2">
    <source>
        <dbReference type="Proteomes" id="UP000789572"/>
    </source>
</evidence>
<name>A0A9N9HDP9_9GLOM</name>
<feature type="non-terminal residue" evidence="1">
    <location>
        <position position="72"/>
    </location>
</feature>